<dbReference type="EMBL" id="JAUJEB010000001">
    <property type="protein sequence ID" value="MDN5211634.1"/>
    <property type="molecule type" value="Genomic_DNA"/>
</dbReference>
<feature type="domain" description="Alpha/beta hydrolase" evidence="1">
    <location>
        <begin position="263"/>
        <end position="667"/>
    </location>
</feature>
<dbReference type="RefSeq" id="WP_346756964.1">
    <property type="nucleotide sequence ID" value="NZ_JAUJEB010000001.1"/>
</dbReference>
<comment type="caution">
    <text evidence="2">The sequence shown here is derived from an EMBL/GenBank/DDBJ whole genome shotgun (WGS) entry which is preliminary data.</text>
</comment>
<gene>
    <name evidence="2" type="ORF">QQ020_06220</name>
</gene>
<evidence type="ECO:0000313" key="3">
    <source>
        <dbReference type="Proteomes" id="UP001172083"/>
    </source>
</evidence>
<evidence type="ECO:0000259" key="1">
    <source>
        <dbReference type="Pfam" id="PF20091"/>
    </source>
</evidence>
<reference evidence="2" key="1">
    <citation type="submission" date="2023-06" db="EMBL/GenBank/DDBJ databases">
        <title>Genomic of Agaribacillus aureum.</title>
        <authorList>
            <person name="Wang G."/>
        </authorList>
    </citation>
    <scope>NUCLEOTIDE SEQUENCE</scope>
    <source>
        <strain evidence="2">BMA12</strain>
    </source>
</reference>
<dbReference type="InterPro" id="IPR045394">
    <property type="entry name" value="Abhydrolase_dom"/>
</dbReference>
<protein>
    <submittedName>
        <fullName evidence="2">Alpha/beta hydrolase domain-containing protein</fullName>
    </submittedName>
</protein>
<dbReference type="Proteomes" id="UP001172083">
    <property type="component" value="Unassembled WGS sequence"/>
</dbReference>
<accession>A0ABT8L1Q1</accession>
<dbReference type="Pfam" id="PF20091">
    <property type="entry name" value="Abhydrolase_10"/>
    <property type="match status" value="1"/>
</dbReference>
<keyword evidence="3" id="KW-1185">Reference proteome</keyword>
<evidence type="ECO:0000313" key="2">
    <source>
        <dbReference type="EMBL" id="MDN5211634.1"/>
    </source>
</evidence>
<dbReference type="GO" id="GO:0016787">
    <property type="term" value="F:hydrolase activity"/>
    <property type="evidence" value="ECO:0007669"/>
    <property type="project" value="UniProtKB-KW"/>
</dbReference>
<sequence length="681" mass="76603">MNFFYKLLFVLILISGWLKPAFAKVSKVEITSREVILNGRTFGKYGAYELIKGKIFFEFDPANAANSKIVNISLAARSENGMVESWSDLVVLKPVNPGMGNGVALVEVSNRGGKFSPRYFNRGRSGLKPDSEQDFGDGLLMENGFTVIWIGWQFDVQAGNGNLKLHVPIAKNTDGTEIMGLVRSDWIFEAPARVMKLGHRQQIGYPVADPNHPDNVLTVRDGRDGSRVIIPREEWQFGRIDQANGPENEIKVVPDDSYIYMEKGFEPGKIYEMVYVAKDPPVVGLGMGAIRDVITYAKNNSQCPFKVDKGIAAGVSQTGRFLRHFLYQNFNMDEEGRKCYDGMMIITAGAGRGSFNHQFAQPSRDAHRYSAFFYPTDIFPFTSHVQQNPLFGNSDGLLAHMAEKYYPKIFYINTGYEYWGRAASLIHTATDGEADIETFDNERIYHIGSGQHFVNGFPPNKGNKLNENGLYRGNHLDFSVNYRALLIALSDWVAQNKIPPASRYPQVKDNTLVSIDQLDFPKIPGVTIPKVIHTVYSVDYGPRWGEGIIDYQPPRLSAPIRPKVAQVNTIGNEVAGIQNIEVQVPLATYTPWNLRMGMAGDSQELTDFRGSFIPLPKTEKERNQKGDPRPSIASLYKNKKDYLQKIERAANTLIQEGFLLPVDKKYVIDRAEGYWKWVMTN</sequence>
<keyword evidence="2" id="KW-0378">Hydrolase</keyword>
<name>A0ABT8L1Q1_9BACT</name>
<proteinExistence type="predicted"/>
<organism evidence="2 3">
    <name type="scientific">Agaribacillus aureus</name>
    <dbReference type="NCBI Taxonomy" id="3051825"/>
    <lineage>
        <taxon>Bacteria</taxon>
        <taxon>Pseudomonadati</taxon>
        <taxon>Bacteroidota</taxon>
        <taxon>Cytophagia</taxon>
        <taxon>Cytophagales</taxon>
        <taxon>Splendidivirgaceae</taxon>
        <taxon>Agaribacillus</taxon>
    </lineage>
</organism>